<sequence>MRSEILQVIGPYLTPIQSNYEKLITHPTLQPMIEFHNKYIVTPLLKSEHFATLLSTPQSNFITMAFVYSMIMLAIYEVIFHTGVYFKLWKNPAHEVFLNLPVHCAHVYLSLNVIDELDFPESEGKTKVGSMDDLKKSAKFLKKPIVYHFEFSPDEYADPEFGTNLKFLRGKVLKWFLQSQVYYLNKADFKNDIGLDDVFLFNKKGKLLGKEKEEEFLCNIEVQTGETVYAIIRV</sequence>
<evidence type="ECO:0000313" key="1">
    <source>
        <dbReference type="EMBL" id="GME76920.1"/>
    </source>
</evidence>
<gene>
    <name evidence="1" type="ORF">Amon02_000282300</name>
</gene>
<organism evidence="1 2">
    <name type="scientific">Ambrosiozyma monospora</name>
    <name type="common">Yeast</name>
    <name type="synonym">Endomycopsis monosporus</name>
    <dbReference type="NCBI Taxonomy" id="43982"/>
    <lineage>
        <taxon>Eukaryota</taxon>
        <taxon>Fungi</taxon>
        <taxon>Dikarya</taxon>
        <taxon>Ascomycota</taxon>
        <taxon>Saccharomycotina</taxon>
        <taxon>Pichiomycetes</taxon>
        <taxon>Pichiales</taxon>
        <taxon>Pichiaceae</taxon>
        <taxon>Ambrosiozyma</taxon>
    </lineage>
</organism>
<evidence type="ECO:0000313" key="2">
    <source>
        <dbReference type="Proteomes" id="UP001165064"/>
    </source>
</evidence>
<reference evidence="1" key="1">
    <citation type="submission" date="2023-04" db="EMBL/GenBank/DDBJ databases">
        <title>Ambrosiozyma monospora NBRC 10751.</title>
        <authorList>
            <person name="Ichikawa N."/>
            <person name="Sato H."/>
            <person name="Tonouchi N."/>
        </authorList>
    </citation>
    <scope>NUCLEOTIDE SEQUENCE</scope>
    <source>
        <strain evidence="1">NBRC 10751</strain>
    </source>
</reference>
<proteinExistence type="predicted"/>
<comment type="caution">
    <text evidence="1">The sequence shown here is derived from an EMBL/GenBank/DDBJ whole genome shotgun (WGS) entry which is preliminary data.</text>
</comment>
<accession>A0ACB5SYL6</accession>
<dbReference type="EMBL" id="BSXS01001682">
    <property type="protein sequence ID" value="GME76920.1"/>
    <property type="molecule type" value="Genomic_DNA"/>
</dbReference>
<protein>
    <submittedName>
        <fullName evidence="1">Unnamed protein product</fullName>
    </submittedName>
</protein>
<name>A0ACB5SYL6_AMBMO</name>
<keyword evidence="2" id="KW-1185">Reference proteome</keyword>
<dbReference type="Proteomes" id="UP001165064">
    <property type="component" value="Unassembled WGS sequence"/>
</dbReference>